<dbReference type="EMBL" id="MU005574">
    <property type="protein sequence ID" value="KAF2687786.1"/>
    <property type="molecule type" value="Genomic_DNA"/>
</dbReference>
<name>A0A6G1JB77_9PLEO</name>
<gene>
    <name evidence="2" type="ORF">K458DRAFT_170233</name>
</gene>
<dbReference type="Proteomes" id="UP000799291">
    <property type="component" value="Unassembled WGS sequence"/>
</dbReference>
<feature type="region of interest" description="Disordered" evidence="1">
    <location>
        <begin position="1"/>
        <end position="24"/>
    </location>
</feature>
<reference evidence="2" key="1">
    <citation type="journal article" date="2020" name="Stud. Mycol.">
        <title>101 Dothideomycetes genomes: a test case for predicting lifestyles and emergence of pathogens.</title>
        <authorList>
            <person name="Haridas S."/>
            <person name="Albert R."/>
            <person name="Binder M."/>
            <person name="Bloem J."/>
            <person name="Labutti K."/>
            <person name="Salamov A."/>
            <person name="Andreopoulos B."/>
            <person name="Baker S."/>
            <person name="Barry K."/>
            <person name="Bills G."/>
            <person name="Bluhm B."/>
            <person name="Cannon C."/>
            <person name="Castanera R."/>
            <person name="Culley D."/>
            <person name="Daum C."/>
            <person name="Ezra D."/>
            <person name="Gonzalez J."/>
            <person name="Henrissat B."/>
            <person name="Kuo A."/>
            <person name="Liang C."/>
            <person name="Lipzen A."/>
            <person name="Lutzoni F."/>
            <person name="Magnuson J."/>
            <person name="Mondo S."/>
            <person name="Nolan M."/>
            <person name="Ohm R."/>
            <person name="Pangilinan J."/>
            <person name="Park H.-J."/>
            <person name="Ramirez L."/>
            <person name="Alfaro M."/>
            <person name="Sun H."/>
            <person name="Tritt A."/>
            <person name="Yoshinaga Y."/>
            <person name="Zwiers L.-H."/>
            <person name="Turgeon B."/>
            <person name="Goodwin S."/>
            <person name="Spatafora J."/>
            <person name="Crous P."/>
            <person name="Grigoriev I."/>
        </authorList>
    </citation>
    <scope>NUCLEOTIDE SEQUENCE</scope>
    <source>
        <strain evidence="2">CBS 122367</strain>
    </source>
</reference>
<accession>A0A6G1JB77</accession>
<dbReference type="AlphaFoldDB" id="A0A6G1JB77"/>
<keyword evidence="3" id="KW-1185">Reference proteome</keyword>
<proteinExistence type="predicted"/>
<evidence type="ECO:0000256" key="1">
    <source>
        <dbReference type="SAM" id="MobiDB-lite"/>
    </source>
</evidence>
<sequence length="132" mass="14449">MALLSPYHPHLHPHQHRSTWSSGSEVGLTARLPTLFRTAHPPPTSSFHPLSVYYHAHTGPLPRPHHSTTLSHPISATTTIVYMSDTEATNGKTATAWSDKERVSSSVPAYSTQSLTFVTAGLPLRPHGADRR</sequence>
<evidence type="ECO:0000313" key="3">
    <source>
        <dbReference type="Proteomes" id="UP000799291"/>
    </source>
</evidence>
<organism evidence="2 3">
    <name type="scientific">Lentithecium fluviatile CBS 122367</name>
    <dbReference type="NCBI Taxonomy" id="1168545"/>
    <lineage>
        <taxon>Eukaryota</taxon>
        <taxon>Fungi</taxon>
        <taxon>Dikarya</taxon>
        <taxon>Ascomycota</taxon>
        <taxon>Pezizomycotina</taxon>
        <taxon>Dothideomycetes</taxon>
        <taxon>Pleosporomycetidae</taxon>
        <taxon>Pleosporales</taxon>
        <taxon>Massarineae</taxon>
        <taxon>Lentitheciaceae</taxon>
        <taxon>Lentithecium</taxon>
    </lineage>
</organism>
<evidence type="ECO:0000313" key="2">
    <source>
        <dbReference type="EMBL" id="KAF2687786.1"/>
    </source>
</evidence>
<protein>
    <submittedName>
        <fullName evidence="2">Uncharacterized protein</fullName>
    </submittedName>
</protein>